<evidence type="ECO:0000313" key="1">
    <source>
        <dbReference type="EMBL" id="CAB4005370.1"/>
    </source>
</evidence>
<keyword evidence="2" id="KW-1185">Reference proteome</keyword>
<proteinExistence type="predicted"/>
<dbReference type="OrthoDB" id="7387685at2759"/>
<accession>A0A7D9EBV4</accession>
<dbReference type="Proteomes" id="UP001152795">
    <property type="component" value="Unassembled WGS sequence"/>
</dbReference>
<reference evidence="1" key="1">
    <citation type="submission" date="2020-04" db="EMBL/GenBank/DDBJ databases">
        <authorList>
            <person name="Alioto T."/>
            <person name="Alioto T."/>
            <person name="Gomez Garrido J."/>
        </authorList>
    </citation>
    <scope>NUCLEOTIDE SEQUENCE</scope>
    <source>
        <strain evidence="1">A484AB</strain>
    </source>
</reference>
<gene>
    <name evidence="1" type="ORF">PACLA_8A013686</name>
</gene>
<dbReference type="EMBL" id="CACRXK020005178">
    <property type="protein sequence ID" value="CAB4005370.1"/>
    <property type="molecule type" value="Genomic_DNA"/>
</dbReference>
<sequence length="127" mass="14785">MATCDGIRRKTAKSKLFNATLTSLIENDAQLPEVQQNVPRQYNIVYVACDTYKLRSIKNSERSLRGDRDKFVIRSENVRVPADFKKFLANGDNKERLFELIEKVWVDNKNHLGECVVYFARRDACLR</sequence>
<dbReference type="AlphaFoldDB" id="A0A7D9EBV4"/>
<evidence type="ECO:0000313" key="2">
    <source>
        <dbReference type="Proteomes" id="UP001152795"/>
    </source>
</evidence>
<organism evidence="1 2">
    <name type="scientific">Paramuricea clavata</name>
    <name type="common">Red gorgonian</name>
    <name type="synonym">Violescent sea-whip</name>
    <dbReference type="NCBI Taxonomy" id="317549"/>
    <lineage>
        <taxon>Eukaryota</taxon>
        <taxon>Metazoa</taxon>
        <taxon>Cnidaria</taxon>
        <taxon>Anthozoa</taxon>
        <taxon>Octocorallia</taxon>
        <taxon>Malacalcyonacea</taxon>
        <taxon>Plexauridae</taxon>
        <taxon>Paramuricea</taxon>
    </lineage>
</organism>
<protein>
    <submittedName>
        <fullName evidence="1">Uncharacterized protein</fullName>
    </submittedName>
</protein>
<comment type="caution">
    <text evidence="1">The sequence shown here is derived from an EMBL/GenBank/DDBJ whole genome shotgun (WGS) entry which is preliminary data.</text>
</comment>
<name>A0A7D9EBV4_PARCT</name>